<reference evidence="7" key="1">
    <citation type="submission" date="2022-08" db="EMBL/GenBank/DDBJ databases">
        <title>Novel sulphate-reducing endosymbionts in the free-living metamonad Anaeramoeba.</title>
        <authorList>
            <person name="Jerlstrom-Hultqvist J."/>
            <person name="Cepicka I."/>
            <person name="Gallot-Lavallee L."/>
            <person name="Salas-Leiva D."/>
            <person name="Curtis B.A."/>
            <person name="Zahonova K."/>
            <person name="Pipaliya S."/>
            <person name="Dacks J."/>
            <person name="Roger A.J."/>
        </authorList>
    </citation>
    <scope>NUCLEOTIDE SEQUENCE</scope>
    <source>
        <strain evidence="7">Busselton2</strain>
    </source>
</reference>
<feature type="transmembrane region" description="Helical" evidence="6">
    <location>
        <begin position="41"/>
        <end position="61"/>
    </location>
</feature>
<evidence type="ECO:0000313" key="7">
    <source>
        <dbReference type="EMBL" id="KAJ3435654.1"/>
    </source>
</evidence>
<dbReference type="Pfam" id="PF05832">
    <property type="entry name" value="DUF846"/>
    <property type="match status" value="1"/>
</dbReference>
<evidence type="ECO:0000313" key="8">
    <source>
        <dbReference type="Proteomes" id="UP001146793"/>
    </source>
</evidence>
<accession>A0AAV7Z7M4</accession>
<dbReference type="EMBL" id="JANTQA010000038">
    <property type="protein sequence ID" value="KAJ3435654.1"/>
    <property type="molecule type" value="Genomic_DNA"/>
</dbReference>
<dbReference type="Proteomes" id="UP001146793">
    <property type="component" value="Unassembled WGS sequence"/>
</dbReference>
<dbReference type="PANTHER" id="PTHR13019">
    <property type="entry name" value="GOLGI APPARATUS MEMBRANE PROTEIN TVP23"/>
    <property type="match status" value="1"/>
</dbReference>
<comment type="similarity">
    <text evidence="2 6">Belongs to the TVP23 family.</text>
</comment>
<feature type="transmembrane region" description="Helical" evidence="6">
    <location>
        <begin position="67"/>
        <end position="86"/>
    </location>
</feature>
<evidence type="ECO:0000256" key="6">
    <source>
        <dbReference type="RuleBase" id="RU361206"/>
    </source>
</evidence>
<evidence type="ECO:0000256" key="4">
    <source>
        <dbReference type="ARBA" id="ARBA00022989"/>
    </source>
</evidence>
<evidence type="ECO:0000256" key="5">
    <source>
        <dbReference type="ARBA" id="ARBA00023136"/>
    </source>
</evidence>
<dbReference type="GO" id="GO:0000139">
    <property type="term" value="C:Golgi membrane"/>
    <property type="evidence" value="ECO:0007669"/>
    <property type="project" value="TreeGrafter"/>
</dbReference>
<evidence type="ECO:0000256" key="3">
    <source>
        <dbReference type="ARBA" id="ARBA00022692"/>
    </source>
</evidence>
<name>A0AAV7Z7M4_9EUKA</name>
<dbReference type="InterPro" id="IPR008564">
    <property type="entry name" value="TVP23-like"/>
</dbReference>
<comment type="subcellular location">
    <subcellularLocation>
        <location evidence="1 6">Membrane</location>
        <topology evidence="1 6">Multi-pass membrane protein</topology>
    </subcellularLocation>
</comment>
<keyword evidence="4 6" id="KW-1133">Transmembrane helix</keyword>
<keyword evidence="3 6" id="KW-0812">Transmembrane</keyword>
<comment type="caution">
    <text evidence="7">The sequence shown here is derived from an EMBL/GenBank/DDBJ whole genome shotgun (WGS) entry which is preliminary data.</text>
</comment>
<feature type="transmembrane region" description="Helical" evidence="6">
    <location>
        <begin position="142"/>
        <end position="163"/>
    </location>
</feature>
<dbReference type="AlphaFoldDB" id="A0AAV7Z7M4"/>
<protein>
    <recommendedName>
        <fullName evidence="6">Golgi apparatus membrane protein TVP23 homolog</fullName>
    </recommendedName>
</protein>
<dbReference type="GO" id="GO:0016192">
    <property type="term" value="P:vesicle-mediated transport"/>
    <property type="evidence" value="ECO:0007669"/>
    <property type="project" value="TreeGrafter"/>
</dbReference>
<sequence>MKSGSSETENLLGSSVENQFLTAQTTTTTTTTLSKTRKPRWAVIFFHLFFKVVALFFYLFGGLFFENFALIFVLIILSVSFDFWTVKNVTGRLLVSLRWWNVIEEDGTSRWKFESKSANSINDTEMMDNTQPIQDSILNSQFFWLGSFFCILIWIVFAVISVIRLKFQWTVVCAVAIILGSFNTWGYIKCSKNSRKQVQDMAKNFLISETFSRVFANTNEK</sequence>
<evidence type="ECO:0000256" key="2">
    <source>
        <dbReference type="ARBA" id="ARBA00005467"/>
    </source>
</evidence>
<dbReference type="GO" id="GO:0009306">
    <property type="term" value="P:protein secretion"/>
    <property type="evidence" value="ECO:0007669"/>
    <property type="project" value="TreeGrafter"/>
</dbReference>
<organism evidence="7 8">
    <name type="scientific">Anaeramoeba flamelloides</name>
    <dbReference type="NCBI Taxonomy" id="1746091"/>
    <lineage>
        <taxon>Eukaryota</taxon>
        <taxon>Metamonada</taxon>
        <taxon>Anaeramoebidae</taxon>
        <taxon>Anaeramoeba</taxon>
    </lineage>
</organism>
<evidence type="ECO:0000256" key="1">
    <source>
        <dbReference type="ARBA" id="ARBA00004141"/>
    </source>
</evidence>
<keyword evidence="5 6" id="KW-0472">Membrane</keyword>
<dbReference type="PANTHER" id="PTHR13019:SF25">
    <property type="entry name" value="GOLGI APPARATUS MEMBRANE PROTEIN TVP23 HOMOLOG"/>
    <property type="match status" value="1"/>
</dbReference>
<feature type="transmembrane region" description="Helical" evidence="6">
    <location>
        <begin position="169"/>
        <end position="188"/>
    </location>
</feature>
<gene>
    <name evidence="7" type="ORF">M0812_19396</name>
</gene>
<proteinExistence type="inferred from homology"/>